<protein>
    <submittedName>
        <fullName evidence="4">Uncharacterized protein</fullName>
    </submittedName>
</protein>
<feature type="signal peptide" evidence="3">
    <location>
        <begin position="1"/>
        <end position="22"/>
    </location>
</feature>
<organism evidence="4 5">
    <name type="scientific">Triparma strigata</name>
    <dbReference type="NCBI Taxonomy" id="1606541"/>
    <lineage>
        <taxon>Eukaryota</taxon>
        <taxon>Sar</taxon>
        <taxon>Stramenopiles</taxon>
        <taxon>Ochrophyta</taxon>
        <taxon>Bolidophyceae</taxon>
        <taxon>Parmales</taxon>
        <taxon>Triparmaceae</taxon>
        <taxon>Triparma</taxon>
    </lineage>
</organism>
<keyword evidence="3" id="KW-0732">Signal</keyword>
<gene>
    <name evidence="4" type="ORF">TrST_g4766</name>
</gene>
<feature type="coiled-coil region" evidence="1">
    <location>
        <begin position="56"/>
        <end position="84"/>
    </location>
</feature>
<comment type="caution">
    <text evidence="4">The sequence shown here is derived from an EMBL/GenBank/DDBJ whole genome shotgun (WGS) entry which is preliminary data.</text>
</comment>
<feature type="compositionally biased region" description="Polar residues" evidence="2">
    <location>
        <begin position="121"/>
        <end position="130"/>
    </location>
</feature>
<accession>A0A9W7B1X7</accession>
<feature type="chain" id="PRO_5040892471" evidence="3">
    <location>
        <begin position="23"/>
        <end position="130"/>
    </location>
</feature>
<name>A0A9W7B1X7_9STRA</name>
<dbReference type="AlphaFoldDB" id="A0A9W7B1X7"/>
<evidence type="ECO:0000313" key="5">
    <source>
        <dbReference type="Proteomes" id="UP001165085"/>
    </source>
</evidence>
<sequence>MHILLLLLSAAAILVLPSPTTSLAFHKISKRHSAVATRRDLLGMLALSGFAARGLADDAEAEAKAKEKARNEAMKARIAASKQNYRKADTLLDQRKGVDYSCVAKTGSPCPSGEKDKREQSPASSTFEDL</sequence>
<evidence type="ECO:0000256" key="2">
    <source>
        <dbReference type="SAM" id="MobiDB-lite"/>
    </source>
</evidence>
<dbReference type="Proteomes" id="UP001165085">
    <property type="component" value="Unassembled WGS sequence"/>
</dbReference>
<evidence type="ECO:0000256" key="1">
    <source>
        <dbReference type="SAM" id="Coils"/>
    </source>
</evidence>
<feature type="region of interest" description="Disordered" evidence="2">
    <location>
        <begin position="103"/>
        <end position="130"/>
    </location>
</feature>
<evidence type="ECO:0000313" key="4">
    <source>
        <dbReference type="EMBL" id="GMH78459.1"/>
    </source>
</evidence>
<dbReference type="EMBL" id="BRXY01000222">
    <property type="protein sequence ID" value="GMH78459.1"/>
    <property type="molecule type" value="Genomic_DNA"/>
</dbReference>
<keyword evidence="5" id="KW-1185">Reference proteome</keyword>
<keyword evidence="1" id="KW-0175">Coiled coil</keyword>
<proteinExistence type="predicted"/>
<evidence type="ECO:0000256" key="3">
    <source>
        <dbReference type="SAM" id="SignalP"/>
    </source>
</evidence>
<reference evidence="5" key="1">
    <citation type="journal article" date="2023" name="Commun. Biol.">
        <title>Genome analysis of Parmales, the sister group of diatoms, reveals the evolutionary specialization of diatoms from phago-mixotrophs to photoautotrophs.</title>
        <authorList>
            <person name="Ban H."/>
            <person name="Sato S."/>
            <person name="Yoshikawa S."/>
            <person name="Yamada K."/>
            <person name="Nakamura Y."/>
            <person name="Ichinomiya M."/>
            <person name="Sato N."/>
            <person name="Blanc-Mathieu R."/>
            <person name="Endo H."/>
            <person name="Kuwata A."/>
            <person name="Ogata H."/>
        </authorList>
    </citation>
    <scope>NUCLEOTIDE SEQUENCE [LARGE SCALE GENOMIC DNA]</scope>
    <source>
        <strain evidence="5">NIES 3701</strain>
    </source>
</reference>